<organism evidence="3 4">
    <name type="scientific">Parachitinimonas caeni</name>
    <dbReference type="NCBI Taxonomy" id="3031301"/>
    <lineage>
        <taxon>Bacteria</taxon>
        <taxon>Pseudomonadati</taxon>
        <taxon>Pseudomonadota</taxon>
        <taxon>Betaproteobacteria</taxon>
        <taxon>Neisseriales</taxon>
        <taxon>Chitinibacteraceae</taxon>
        <taxon>Parachitinimonas</taxon>
    </lineage>
</organism>
<dbReference type="RefSeq" id="WP_284099939.1">
    <property type="nucleotide sequence ID" value="NZ_JARRAF010000005.1"/>
</dbReference>
<dbReference type="Proteomes" id="UP001172778">
    <property type="component" value="Unassembled WGS sequence"/>
</dbReference>
<dbReference type="InterPro" id="IPR038765">
    <property type="entry name" value="Papain-like_cys_pep_sf"/>
</dbReference>
<dbReference type="InterPro" id="IPR002931">
    <property type="entry name" value="Transglutaminase-like"/>
</dbReference>
<protein>
    <submittedName>
        <fullName evidence="3">DUF3488 and DUF4129 domain-containing transglutaminase family protein</fullName>
    </submittedName>
</protein>
<dbReference type="SMART" id="SM00460">
    <property type="entry name" value="TGc"/>
    <property type="match status" value="1"/>
</dbReference>
<keyword evidence="4" id="KW-1185">Reference proteome</keyword>
<feature type="transmembrane region" description="Helical" evidence="1">
    <location>
        <begin position="80"/>
        <end position="99"/>
    </location>
</feature>
<sequence>MREGEIQLNRANLASLIAVLALLIVPHGDHLPWWLIGVLGLLFSWRLFLISIQGRLPPSWLLLPFTVSLIIGVYVEFKTLFGRTGGVALLSVLIGLKLMETRGRRDALLLVFLGYFLVVTNFLFSQSFAMAVYLLLIVTVITALLVGWNSVGWNRLEGFSPLTHLVTAGKLLLQAVPLMVLLFVFFPRIEGPLWRLPQDRSSAKGGLADSMSPGSFSNLSQSDEVAFRVEFLGTVPPHGALYWRGPVFEQYDGTTWSQIPLGSEPPAPVEGIGPAVQYQLTLEPHQRPWLLALDAPAQSPGNGRISDRMQAVANGPVVKRDRYALASWLDYRMGKQQATLMLQRSLLLPRGNPKARALAAGWKALPPAQRVTAALAYYDSQPFTYTLQPPLYQGDAIDRFLFEGRQGFCEHYAGSFVFLMRAAGVPARVVGGYQGGELNPAGNYLIVRQADAHAWAEVWLEGRGWQRIDPTATVAPDRVDLGLARSVAQSESLPMMVRVDANWLRGVRLGLDAAVNAWNQWIIGYTPDQQMKLLRQLGISNLASYQFVAWFLGMIMAMTLPLAAWLLWHLRGPNPPPEVKAWRSFCHKLEKAGVEVRPSEPPLALSQRACAALPEHAEAIATIIGQYLALRYLGEASAEGIVQLKQQIAAFKPRRT</sequence>
<dbReference type="Pfam" id="PF01841">
    <property type="entry name" value="Transglut_core"/>
    <property type="match status" value="1"/>
</dbReference>
<evidence type="ECO:0000313" key="3">
    <source>
        <dbReference type="EMBL" id="MDK2123641.1"/>
    </source>
</evidence>
<dbReference type="Gene3D" id="3.10.620.30">
    <property type="match status" value="1"/>
</dbReference>
<feature type="transmembrane region" description="Helical" evidence="1">
    <location>
        <begin position="547"/>
        <end position="568"/>
    </location>
</feature>
<dbReference type="PANTHER" id="PTHR42736:SF1">
    <property type="entry name" value="PROTEIN-GLUTAMINE GAMMA-GLUTAMYLTRANSFERASE"/>
    <property type="match status" value="1"/>
</dbReference>
<feature type="transmembrane region" description="Helical" evidence="1">
    <location>
        <begin position="31"/>
        <end position="49"/>
    </location>
</feature>
<dbReference type="Pfam" id="PF13559">
    <property type="entry name" value="DUF4129"/>
    <property type="match status" value="1"/>
</dbReference>
<evidence type="ECO:0000313" key="4">
    <source>
        <dbReference type="Proteomes" id="UP001172778"/>
    </source>
</evidence>
<dbReference type="EMBL" id="JARRAF010000005">
    <property type="protein sequence ID" value="MDK2123641.1"/>
    <property type="molecule type" value="Genomic_DNA"/>
</dbReference>
<dbReference type="Pfam" id="PF11992">
    <property type="entry name" value="TgpA_N"/>
    <property type="match status" value="1"/>
</dbReference>
<feature type="transmembrane region" description="Helical" evidence="1">
    <location>
        <begin position="106"/>
        <end position="124"/>
    </location>
</feature>
<dbReference type="SUPFAM" id="SSF54001">
    <property type="entry name" value="Cysteine proteinases"/>
    <property type="match status" value="1"/>
</dbReference>
<feature type="transmembrane region" description="Helical" evidence="1">
    <location>
        <begin position="171"/>
        <end position="189"/>
    </location>
</feature>
<evidence type="ECO:0000259" key="2">
    <source>
        <dbReference type="SMART" id="SM00460"/>
    </source>
</evidence>
<name>A0ABT7DUD2_9NEIS</name>
<dbReference type="InterPro" id="IPR052901">
    <property type="entry name" value="Bact_TGase-like"/>
</dbReference>
<evidence type="ECO:0000256" key="1">
    <source>
        <dbReference type="SAM" id="Phobius"/>
    </source>
</evidence>
<feature type="transmembrane region" description="Helical" evidence="1">
    <location>
        <begin position="7"/>
        <end position="25"/>
    </location>
</feature>
<gene>
    <name evidence="3" type="ORF">PZA18_06230</name>
</gene>
<dbReference type="InterPro" id="IPR025403">
    <property type="entry name" value="TgpA-like_C"/>
</dbReference>
<feature type="domain" description="Transglutaminase-like" evidence="2">
    <location>
        <begin position="401"/>
        <end position="472"/>
    </location>
</feature>
<reference evidence="3" key="1">
    <citation type="submission" date="2023-03" db="EMBL/GenBank/DDBJ databases">
        <title>Chitinimonas shenzhenensis gen. nov., sp. nov., a novel member of family Burkholderiaceae isolated from activated sludge collected in Shen Zhen, China.</title>
        <authorList>
            <person name="Wang X."/>
        </authorList>
    </citation>
    <scope>NUCLEOTIDE SEQUENCE</scope>
    <source>
        <strain evidence="3">DQS-5</strain>
    </source>
</reference>
<keyword evidence="1" id="KW-1133">Transmembrane helix</keyword>
<feature type="transmembrane region" description="Helical" evidence="1">
    <location>
        <begin position="130"/>
        <end position="151"/>
    </location>
</feature>
<comment type="caution">
    <text evidence="3">The sequence shown here is derived from an EMBL/GenBank/DDBJ whole genome shotgun (WGS) entry which is preliminary data.</text>
</comment>
<keyword evidence="1" id="KW-0472">Membrane</keyword>
<dbReference type="InterPro" id="IPR021878">
    <property type="entry name" value="TgpA_N"/>
</dbReference>
<accession>A0ABT7DUD2</accession>
<feature type="transmembrane region" description="Helical" evidence="1">
    <location>
        <begin position="56"/>
        <end position="74"/>
    </location>
</feature>
<dbReference type="PANTHER" id="PTHR42736">
    <property type="entry name" value="PROTEIN-GLUTAMINE GAMMA-GLUTAMYLTRANSFERASE"/>
    <property type="match status" value="1"/>
</dbReference>
<proteinExistence type="predicted"/>
<keyword evidence="1" id="KW-0812">Transmembrane</keyword>